<proteinExistence type="predicted"/>
<reference evidence="1 2" key="1">
    <citation type="submission" date="2018-12" db="EMBL/GenBank/DDBJ databases">
        <title>YIM 101343 draft genome.</title>
        <authorList>
            <person name="Chen X."/>
        </authorList>
    </citation>
    <scope>NUCLEOTIDE SEQUENCE [LARGE SCALE GENOMIC DNA]</scope>
    <source>
        <strain evidence="1 2">YIM 101343</strain>
    </source>
</reference>
<dbReference type="Proteomes" id="UP000274907">
    <property type="component" value="Unassembled WGS sequence"/>
</dbReference>
<dbReference type="OrthoDB" id="9816539at2"/>
<protein>
    <submittedName>
        <fullName evidence="1">Uncharacterized protein</fullName>
    </submittedName>
</protein>
<evidence type="ECO:0000313" key="1">
    <source>
        <dbReference type="EMBL" id="RSZ64680.1"/>
    </source>
</evidence>
<keyword evidence="2" id="KW-1185">Reference proteome</keyword>
<dbReference type="AlphaFoldDB" id="A0A3S0AXB2"/>
<name>A0A3S0AXB2_9CORY</name>
<gene>
    <name evidence="1" type="ORF">EAH68_03515</name>
</gene>
<sequence length="183" mass="20105">MVGDGLKLTQTGKIPPAQVSELSHALGLDQWYIGKLNREGRVYPVALLHELCRQLGFVYLRKGTLLPSKAGRALLSGAPGNGKLFAAKLPVATRKRFNEDAGWITLIVAGSGLPFHEWEFYIAEILGAIGWERSTGLVVLPPLPHNPTPDVLQILARGLRRTEEAEPERVVDLARLARVTCRQ</sequence>
<organism evidence="1 2">
    <name type="scientific">Corynebacterium hylobatis</name>
    <dbReference type="NCBI Taxonomy" id="1859290"/>
    <lineage>
        <taxon>Bacteria</taxon>
        <taxon>Bacillati</taxon>
        <taxon>Actinomycetota</taxon>
        <taxon>Actinomycetes</taxon>
        <taxon>Mycobacteriales</taxon>
        <taxon>Corynebacteriaceae</taxon>
        <taxon>Corynebacterium</taxon>
    </lineage>
</organism>
<accession>A0A3S0AXB2</accession>
<dbReference type="RefSeq" id="WP_126119946.1">
    <property type="nucleotide sequence ID" value="NZ_RXHJ01000004.1"/>
</dbReference>
<comment type="caution">
    <text evidence="1">The sequence shown here is derived from an EMBL/GenBank/DDBJ whole genome shotgun (WGS) entry which is preliminary data.</text>
</comment>
<evidence type="ECO:0000313" key="2">
    <source>
        <dbReference type="Proteomes" id="UP000274907"/>
    </source>
</evidence>
<dbReference type="EMBL" id="RXHJ01000004">
    <property type="protein sequence ID" value="RSZ64680.1"/>
    <property type="molecule type" value="Genomic_DNA"/>
</dbReference>